<name>A0ABT3DDR0_9BACI</name>
<keyword evidence="1" id="KW-1133">Transmembrane helix</keyword>
<sequence length="35" mass="3644">MGLTIDQFGDLGNIIMNIVGIGCLLVGGLLGRKKN</sequence>
<feature type="transmembrane region" description="Helical" evidence="1">
    <location>
        <begin position="12"/>
        <end position="31"/>
    </location>
</feature>
<proteinExistence type="predicted"/>
<keyword evidence="1" id="KW-0472">Membrane</keyword>
<accession>A0ABT3DDR0</accession>
<comment type="caution">
    <text evidence="2">The sequence shown here is derived from an EMBL/GenBank/DDBJ whole genome shotgun (WGS) entry which is preliminary data.</text>
</comment>
<protein>
    <submittedName>
        <fullName evidence="2">LPXTG cell wall anchor domain-containing protein</fullName>
    </submittedName>
</protein>
<gene>
    <name evidence="2" type="ORF">OIH86_04875</name>
</gene>
<evidence type="ECO:0000313" key="2">
    <source>
        <dbReference type="EMBL" id="MCV9884978.1"/>
    </source>
</evidence>
<dbReference type="RefSeq" id="WP_264141852.1">
    <property type="nucleotide sequence ID" value="NZ_JAOYEY010000025.1"/>
</dbReference>
<reference evidence="2 3" key="1">
    <citation type="submission" date="2022-10" db="EMBL/GenBank/DDBJ databases">
        <title>Draft genome assembly of moderately radiation resistant bacterium Metabacillus halosaccharovorans.</title>
        <authorList>
            <person name="Pal S."/>
            <person name="Gopinathan A."/>
        </authorList>
    </citation>
    <scope>NUCLEOTIDE SEQUENCE [LARGE SCALE GENOMIC DNA]</scope>
    <source>
        <strain evidence="2 3">VITHBRA001</strain>
    </source>
</reference>
<dbReference type="NCBIfam" id="TIGR01167">
    <property type="entry name" value="LPXTG_anchor"/>
    <property type="match status" value="1"/>
</dbReference>
<evidence type="ECO:0000256" key="1">
    <source>
        <dbReference type="SAM" id="Phobius"/>
    </source>
</evidence>
<organism evidence="2 3">
    <name type="scientific">Metabacillus halosaccharovorans</name>
    <dbReference type="NCBI Taxonomy" id="930124"/>
    <lineage>
        <taxon>Bacteria</taxon>
        <taxon>Bacillati</taxon>
        <taxon>Bacillota</taxon>
        <taxon>Bacilli</taxon>
        <taxon>Bacillales</taxon>
        <taxon>Bacillaceae</taxon>
        <taxon>Metabacillus</taxon>
    </lineage>
</organism>
<evidence type="ECO:0000313" key="3">
    <source>
        <dbReference type="Proteomes" id="UP001526147"/>
    </source>
</evidence>
<keyword evidence="3" id="KW-1185">Reference proteome</keyword>
<dbReference type="EMBL" id="JAOYEY010000025">
    <property type="protein sequence ID" value="MCV9884978.1"/>
    <property type="molecule type" value="Genomic_DNA"/>
</dbReference>
<keyword evidence="1" id="KW-0812">Transmembrane</keyword>
<dbReference type="Proteomes" id="UP001526147">
    <property type="component" value="Unassembled WGS sequence"/>
</dbReference>